<protein>
    <submittedName>
        <fullName evidence="3">Carbonic anhydrase 14</fullName>
    </submittedName>
</protein>
<dbReference type="OrthoDB" id="429145at2759"/>
<keyword evidence="2" id="KW-1185">Reference proteome</keyword>
<sequence>MPNRLFKELHASNPGTFPSPLTFGQSHLKSRRQLRSRWPASGVETAEGDKERGGKRFILGPRNPCPLVPKVLEPWFTAPYPLGYTMLFFTLLLEVIWTLAADGGHHWAYEGPHGQDHWPVSYPECGSNAQSPIDIQTDSVTFDPTLPALQPYGYDQLGTEPLDLHNNGHTGKSPGTKEVEGPFEILEESQKTFSQLVNSHKVLPIGDRRMVIKFP</sequence>
<dbReference type="Pfam" id="PF00194">
    <property type="entry name" value="Carb_anhydrase"/>
    <property type="match status" value="1"/>
</dbReference>
<dbReference type="RefSeq" id="XP_012870450.1">
    <property type="nucleotide sequence ID" value="XM_013014996.1"/>
</dbReference>
<organism evidence="2 3">
    <name type="scientific">Dipodomys ordii</name>
    <name type="common">Ord's kangaroo rat</name>
    <dbReference type="NCBI Taxonomy" id="10020"/>
    <lineage>
        <taxon>Eukaryota</taxon>
        <taxon>Metazoa</taxon>
        <taxon>Chordata</taxon>
        <taxon>Craniata</taxon>
        <taxon>Vertebrata</taxon>
        <taxon>Euteleostomi</taxon>
        <taxon>Mammalia</taxon>
        <taxon>Eutheria</taxon>
        <taxon>Euarchontoglires</taxon>
        <taxon>Glires</taxon>
        <taxon>Rodentia</taxon>
        <taxon>Castorimorpha</taxon>
        <taxon>Heteromyidae</taxon>
        <taxon>Dipodomyinae</taxon>
        <taxon>Dipodomys</taxon>
    </lineage>
</organism>
<dbReference type="InterPro" id="IPR036398">
    <property type="entry name" value="CA_dom_sf"/>
</dbReference>
<dbReference type="Gene3D" id="3.10.200.10">
    <property type="entry name" value="Alpha carbonic anhydrase"/>
    <property type="match status" value="1"/>
</dbReference>
<dbReference type="InParanoid" id="A0A1S3F2K8"/>
<dbReference type="CTD" id="23632"/>
<dbReference type="Proteomes" id="UP000081671">
    <property type="component" value="Unplaced"/>
</dbReference>
<feature type="domain" description="Alpha-carbonic anhydrase" evidence="1">
    <location>
        <begin position="105"/>
        <end position="215"/>
    </location>
</feature>
<dbReference type="AlphaFoldDB" id="A0A1S3F2K8"/>
<evidence type="ECO:0000313" key="3">
    <source>
        <dbReference type="RefSeq" id="XP_012870450.1"/>
    </source>
</evidence>
<reference evidence="3" key="1">
    <citation type="submission" date="2025-08" db="UniProtKB">
        <authorList>
            <consortium name="RefSeq"/>
        </authorList>
    </citation>
    <scope>IDENTIFICATION</scope>
    <source>
        <tissue evidence="3">Kidney</tissue>
    </source>
</reference>
<dbReference type="GeneID" id="105984719"/>
<dbReference type="InterPro" id="IPR001148">
    <property type="entry name" value="CA_dom"/>
</dbReference>
<name>A0A1S3F2K8_DIPOR</name>
<dbReference type="SUPFAM" id="SSF51069">
    <property type="entry name" value="Carbonic anhydrase"/>
    <property type="match status" value="1"/>
</dbReference>
<dbReference type="PROSITE" id="PS51144">
    <property type="entry name" value="ALPHA_CA_2"/>
    <property type="match status" value="1"/>
</dbReference>
<dbReference type="SMART" id="SM01057">
    <property type="entry name" value="Carb_anhydrase"/>
    <property type="match status" value="1"/>
</dbReference>
<gene>
    <name evidence="3" type="primary">Ca14</name>
</gene>
<evidence type="ECO:0000313" key="2">
    <source>
        <dbReference type="Proteomes" id="UP000081671"/>
    </source>
</evidence>
<accession>A0A1S3F2K8</accession>
<dbReference type="KEGG" id="dord:105984719"/>
<evidence type="ECO:0000259" key="1">
    <source>
        <dbReference type="PROSITE" id="PS51144"/>
    </source>
</evidence>
<proteinExistence type="predicted"/>